<feature type="transmembrane region" description="Helical" evidence="7">
    <location>
        <begin position="19"/>
        <end position="39"/>
    </location>
</feature>
<evidence type="ECO:0000313" key="10">
    <source>
        <dbReference type="EMBL" id="RQD77121.1"/>
    </source>
</evidence>
<dbReference type="PANTHER" id="PTHR30489:SF0">
    <property type="entry name" value="LIPOPROTEIN-RELEASING SYSTEM TRANSMEMBRANE PROTEIN LOLE"/>
    <property type="match status" value="1"/>
</dbReference>
<feature type="transmembrane region" description="Helical" evidence="7">
    <location>
        <begin position="276"/>
        <end position="300"/>
    </location>
</feature>
<dbReference type="PANTHER" id="PTHR30489">
    <property type="entry name" value="LIPOPROTEIN-RELEASING SYSTEM TRANSMEMBRANE PROTEIN LOLE"/>
    <property type="match status" value="1"/>
</dbReference>
<evidence type="ECO:0000256" key="5">
    <source>
        <dbReference type="ARBA" id="ARBA00022989"/>
    </source>
</evidence>
<name>A0A424YGK8_9FIRM</name>
<dbReference type="InterPro" id="IPR025857">
    <property type="entry name" value="MacB_PCD"/>
</dbReference>
<evidence type="ECO:0000256" key="6">
    <source>
        <dbReference type="ARBA" id="ARBA00023136"/>
    </source>
</evidence>
<feature type="transmembrane region" description="Helical" evidence="7">
    <location>
        <begin position="321"/>
        <end position="349"/>
    </location>
</feature>
<comment type="subcellular location">
    <subcellularLocation>
        <location evidence="1">Cell membrane</location>
        <topology evidence="1">Multi-pass membrane protein</topology>
    </subcellularLocation>
</comment>
<evidence type="ECO:0000259" key="9">
    <source>
        <dbReference type="Pfam" id="PF12704"/>
    </source>
</evidence>
<evidence type="ECO:0000256" key="2">
    <source>
        <dbReference type="ARBA" id="ARBA00005236"/>
    </source>
</evidence>
<sequence>MFEFQVALRFLKEGRMQTLLIMVGIAIGIAVLIFLNALIGGLQADLLNSTVGSSPHIVGSALEKRPPSQRGEGNRVLTREAIRGDQERPLRNWTPLVEQLGEMEIFEAVTPVIDGSGFITLGEASLPVLVRGFPLHKGDDIYSIQERMVEGEFAAEGDRVLIGKGLAEELGVSPGNIIRLRTPEEIDRTFTVAGTFDLGVQAINDSWVVLSLEKGQTLYNLEGGISGIELQVGDVFAADGTARSLEQTFPDLEWVSWQEENADLLSALSSQSSSSYVIQAFILLAVTMGISSVLAVSAIQKSRQIGILKALGITTSRVSRIFLIQGALLGFTGSLLGSALGTSLVWSFFYFVRTETGEPLFPVNISPGIFLFAVVIATLAG</sequence>
<dbReference type="EMBL" id="QZAA01000084">
    <property type="protein sequence ID" value="RQD77121.1"/>
    <property type="molecule type" value="Genomic_DNA"/>
</dbReference>
<protein>
    <submittedName>
        <fullName evidence="10">ABC transporter permease</fullName>
    </submittedName>
</protein>
<dbReference type="GO" id="GO:0044874">
    <property type="term" value="P:lipoprotein localization to outer membrane"/>
    <property type="evidence" value="ECO:0007669"/>
    <property type="project" value="TreeGrafter"/>
</dbReference>
<reference evidence="10 11" key="1">
    <citation type="submission" date="2018-08" db="EMBL/GenBank/DDBJ databases">
        <title>The metabolism and importance of syntrophic acetate oxidation coupled to methane or sulfide production in haloalkaline environments.</title>
        <authorList>
            <person name="Timmers P.H.A."/>
            <person name="Vavourakis C.D."/>
            <person name="Sorokin D.Y."/>
            <person name="Sinninghe Damste J.S."/>
            <person name="Muyzer G."/>
            <person name="Stams A.J.M."/>
            <person name="Plugge C.M."/>
        </authorList>
    </citation>
    <scope>NUCLEOTIDE SEQUENCE [LARGE SCALE GENOMIC DNA]</scope>
    <source>
        <strain evidence="10">MSAO_Bac1</strain>
    </source>
</reference>
<evidence type="ECO:0000259" key="8">
    <source>
        <dbReference type="Pfam" id="PF02687"/>
    </source>
</evidence>
<dbReference type="Pfam" id="PF02687">
    <property type="entry name" value="FtsX"/>
    <property type="match status" value="1"/>
</dbReference>
<evidence type="ECO:0000256" key="7">
    <source>
        <dbReference type="SAM" id="Phobius"/>
    </source>
</evidence>
<dbReference type="InterPro" id="IPR003838">
    <property type="entry name" value="ABC3_permease_C"/>
</dbReference>
<dbReference type="AlphaFoldDB" id="A0A424YGK8"/>
<dbReference type="InterPro" id="IPR051447">
    <property type="entry name" value="Lipoprotein-release_system"/>
</dbReference>
<keyword evidence="6 7" id="KW-0472">Membrane</keyword>
<proteinExistence type="inferred from homology"/>
<feature type="domain" description="ABC3 transporter permease C-terminal" evidence="8">
    <location>
        <begin position="278"/>
        <end position="379"/>
    </location>
</feature>
<evidence type="ECO:0000313" key="11">
    <source>
        <dbReference type="Proteomes" id="UP000285138"/>
    </source>
</evidence>
<dbReference type="Pfam" id="PF12704">
    <property type="entry name" value="MacB_PCD"/>
    <property type="match status" value="1"/>
</dbReference>
<keyword evidence="3" id="KW-1003">Cell membrane</keyword>
<evidence type="ECO:0000256" key="1">
    <source>
        <dbReference type="ARBA" id="ARBA00004651"/>
    </source>
</evidence>
<feature type="domain" description="MacB-like periplasmic core" evidence="9">
    <location>
        <begin position="18"/>
        <end position="246"/>
    </location>
</feature>
<evidence type="ECO:0000256" key="3">
    <source>
        <dbReference type="ARBA" id="ARBA00022475"/>
    </source>
</evidence>
<keyword evidence="4 7" id="KW-0812">Transmembrane</keyword>
<accession>A0A424YGK8</accession>
<feature type="non-terminal residue" evidence="10">
    <location>
        <position position="381"/>
    </location>
</feature>
<comment type="similarity">
    <text evidence="2">Belongs to the ABC-4 integral membrane protein family. LolC/E subfamily.</text>
</comment>
<evidence type="ECO:0000256" key="4">
    <source>
        <dbReference type="ARBA" id="ARBA00022692"/>
    </source>
</evidence>
<organism evidence="10 11">
    <name type="scientific">Candidatus Syntrophonatronum acetioxidans</name>
    <dbReference type="NCBI Taxonomy" id="1795816"/>
    <lineage>
        <taxon>Bacteria</taxon>
        <taxon>Bacillati</taxon>
        <taxon>Bacillota</taxon>
        <taxon>Clostridia</taxon>
        <taxon>Eubacteriales</taxon>
        <taxon>Syntrophomonadaceae</taxon>
        <taxon>Candidatus Syntrophonatronum</taxon>
    </lineage>
</organism>
<dbReference type="GO" id="GO:0098797">
    <property type="term" value="C:plasma membrane protein complex"/>
    <property type="evidence" value="ECO:0007669"/>
    <property type="project" value="TreeGrafter"/>
</dbReference>
<dbReference type="Proteomes" id="UP000285138">
    <property type="component" value="Unassembled WGS sequence"/>
</dbReference>
<keyword evidence="5 7" id="KW-1133">Transmembrane helix</keyword>
<comment type="caution">
    <text evidence="10">The sequence shown here is derived from an EMBL/GenBank/DDBJ whole genome shotgun (WGS) entry which is preliminary data.</text>
</comment>
<feature type="transmembrane region" description="Helical" evidence="7">
    <location>
        <begin position="361"/>
        <end position="380"/>
    </location>
</feature>
<gene>
    <name evidence="10" type="ORF">D5R97_03075</name>
</gene>